<dbReference type="OrthoDB" id="31183at2759"/>
<dbReference type="GO" id="GO:0030515">
    <property type="term" value="F:snoRNA binding"/>
    <property type="evidence" value="ECO:0007669"/>
    <property type="project" value="TreeGrafter"/>
</dbReference>
<dbReference type="InterPro" id="IPR040191">
    <property type="entry name" value="UTP10"/>
</dbReference>
<dbReference type="InterPro" id="IPR022125">
    <property type="entry name" value="U3snoRNP10_N"/>
</dbReference>
<comment type="subunit">
    <text evidence="8">Component of the ribosomal small subunit (SSU) processome.</text>
</comment>
<evidence type="ECO:0000313" key="10">
    <source>
        <dbReference type="EMBL" id="ORY38605.1"/>
    </source>
</evidence>
<dbReference type="PANTHER" id="PTHR13457">
    <property type="entry name" value="BAP28"/>
    <property type="match status" value="1"/>
</dbReference>
<dbReference type="GO" id="GO:0045943">
    <property type="term" value="P:positive regulation of transcription by RNA polymerase I"/>
    <property type="evidence" value="ECO:0007669"/>
    <property type="project" value="TreeGrafter"/>
</dbReference>
<keyword evidence="4 8" id="KW-0690">Ribosome biogenesis</keyword>
<protein>
    <recommendedName>
        <fullName evidence="3 8">U3 small nucleolar RNA-associated protein 10</fullName>
    </recommendedName>
</protein>
<evidence type="ECO:0000256" key="5">
    <source>
        <dbReference type="ARBA" id="ARBA00022552"/>
    </source>
</evidence>
<evidence type="ECO:0000313" key="11">
    <source>
        <dbReference type="Proteomes" id="UP000193642"/>
    </source>
</evidence>
<organism evidence="10 11">
    <name type="scientific">Rhizoclosmatium globosum</name>
    <dbReference type="NCBI Taxonomy" id="329046"/>
    <lineage>
        <taxon>Eukaryota</taxon>
        <taxon>Fungi</taxon>
        <taxon>Fungi incertae sedis</taxon>
        <taxon>Chytridiomycota</taxon>
        <taxon>Chytridiomycota incertae sedis</taxon>
        <taxon>Chytridiomycetes</taxon>
        <taxon>Chytridiales</taxon>
        <taxon>Chytriomycetaceae</taxon>
        <taxon>Rhizoclosmatium</taxon>
    </lineage>
</organism>
<keyword evidence="6 8" id="KW-0539">Nucleus</keyword>
<dbReference type="GO" id="GO:0032040">
    <property type="term" value="C:small-subunit processome"/>
    <property type="evidence" value="ECO:0007669"/>
    <property type="project" value="TreeGrafter"/>
</dbReference>
<evidence type="ECO:0000256" key="6">
    <source>
        <dbReference type="ARBA" id="ARBA00023242"/>
    </source>
</evidence>
<evidence type="ECO:0000256" key="8">
    <source>
        <dbReference type="RuleBase" id="RU367065"/>
    </source>
</evidence>
<name>A0A1Y2BWW3_9FUNG</name>
<comment type="function">
    <text evidence="8">Involved in nucleolar processing of pre-18S ribosomal RNA.</text>
</comment>
<dbReference type="Gene3D" id="1.25.10.10">
    <property type="entry name" value="Leucine-rich Repeat Variant"/>
    <property type="match status" value="1"/>
</dbReference>
<dbReference type="Pfam" id="PF08146">
    <property type="entry name" value="BP28CT"/>
    <property type="match status" value="1"/>
</dbReference>
<dbReference type="InterPro" id="IPR011989">
    <property type="entry name" value="ARM-like"/>
</dbReference>
<comment type="subcellular location">
    <subcellularLocation>
        <location evidence="1 8">Nucleus</location>
        <location evidence="1 8">Nucleolus</location>
    </subcellularLocation>
</comment>
<evidence type="ECO:0000256" key="2">
    <source>
        <dbReference type="ARBA" id="ARBA00010559"/>
    </source>
</evidence>
<dbReference type="InterPro" id="IPR016024">
    <property type="entry name" value="ARM-type_fold"/>
</dbReference>
<dbReference type="PANTHER" id="PTHR13457:SF1">
    <property type="entry name" value="HEAT REPEAT-CONTAINING PROTEIN 1"/>
    <property type="match status" value="1"/>
</dbReference>
<keyword evidence="5 8" id="KW-0698">rRNA processing</keyword>
<dbReference type="STRING" id="329046.A0A1Y2BWW3"/>
<evidence type="ECO:0000259" key="9">
    <source>
        <dbReference type="SMART" id="SM01036"/>
    </source>
</evidence>
<comment type="similarity">
    <text evidence="2 8">Belongs to the HEATR1/UTP10 family.</text>
</comment>
<gene>
    <name evidence="10" type="ORF">BCR33DRAFT_720629</name>
</gene>
<dbReference type="Pfam" id="PF23243">
    <property type="entry name" value="HEAT_HEATR1"/>
    <property type="match status" value="1"/>
</dbReference>
<proteinExistence type="inferred from homology"/>
<dbReference type="Proteomes" id="UP000193642">
    <property type="component" value="Unassembled WGS sequence"/>
</dbReference>
<dbReference type="Pfam" id="PF12397">
    <property type="entry name" value="U3snoRNP10"/>
    <property type="match status" value="1"/>
</dbReference>
<dbReference type="GO" id="GO:0030686">
    <property type="term" value="C:90S preribosome"/>
    <property type="evidence" value="ECO:0007669"/>
    <property type="project" value="TreeGrafter"/>
</dbReference>
<dbReference type="EMBL" id="MCGO01000043">
    <property type="protein sequence ID" value="ORY38605.1"/>
    <property type="molecule type" value="Genomic_DNA"/>
</dbReference>
<dbReference type="SMART" id="SM01036">
    <property type="entry name" value="BP28CT"/>
    <property type="match status" value="1"/>
</dbReference>
<dbReference type="SUPFAM" id="SSF48371">
    <property type="entry name" value="ARM repeat"/>
    <property type="match status" value="1"/>
</dbReference>
<sequence length="1812" mass="201436">MSSLASQLSALSASSSGSKNQNKKAIVSLLFTDPVEASDLDIDAFFSIGRNGLAGLISLSPSSQFDQFSDSLFSETLKNQDRMLLGKEENASLDKLIHKFLALVSPHLLHSSAFKALEWLIKRFRIQEFNIDGLIRCALPFHDTWQFTRVLSWKMVVARAQKEKKVSLDRATLVQRLKIDIASWNFFLSSFFTGTMVEFINSVKFNDDLMRIIMPRLFIMAAVELPNIQAAAYMIMSHLSNQVPFSSEVVGAMTDVIVDRASGELGKFAGCCLVSIYDAQENTPKISVEALGTLLRKDGMWKEVLGEVLKVYQGDALTLVIIYSFFQQRKQNNCISTYDDFVEFVHHLTLTAPLAERLCAFILEDALSGNAHEDISPIKKLLVLISKSYPLVVNKSIASVSKSTKEKVGADKVFELITTHKTSTTLYLSLQHADAEIRYYGYERLIAILRGKQLTAASTLVDKDLSFVPQTLATGLVDSNPKVRSLVVSIPNLIEFLELLPNNEGVKALYELVNLSRLSHNATAKSAFDNLIKLDYTEYSEARDIAMSYFLLSKETVGLFVHASNTVKNGPPLLASLFEGVEALGKEILSAEKAHTGKSVEFDKVVDNVFGRVPALVAANVMKDESGKALYTILETLSSANGNTRLLSILILSQIVESPQYSIKLFTVSTALLAHIKAKLNVSTLQSNTLAKAPTTVFSLKSSSLQSLEETLLLSALTVIVSSLPRLRKQEVAVAAIDYHNGIEKDVFEVIMSLRKVHSCHTLIGNFFDNHLKANSLPFLANLSLSHSATEETQAQCLRMITMVLSADVEAKVEAKDYQVLVPILLVALSRHNKIVREQAIKCLETIQLIQDLAVNHGVAKKSAPPVFAFDTFHGASSNKVKFLQSALTQKFLAAILETSQELISDSSYIFRRLGDVLFKKALDNSQSDNVLTFLLTTVLAIQTTIGKQELLSTLKAVQVPQKHELMLRFAMIDCFNPTVVSNVFGYRSGRFLSDEREAIHALGLVSPGWFDKVEAHHQAVFTSLVQIASKSTKDVAFAAKKAIKNVTVGPTDMQQQMKKARTDRDSLSGINELITVLELLDSTSNITSKENLVGPLKSKIPVSLEYLKQLLITAKLNIIRSLKQVGSTVDESIIRVDLIVSCIRVSDNPQTHNEALLLLAEIAEVYPNTVLVNVVPIFTFMGANVLRRDDDYSFHVIQQTLEAIIPPLIKKSKLSAKKLDVRSIIEVFIDSIFHIPRHRRLRLFTILVSTLGPIEFLDSVIMMLLLKSSQRFSDIAMANPSDIASLSPFCLSLIQQFDAVVQFKQCVSLDLRSFASNEIRHFKLVSLDFVNNVLGTYVEGDQSRESLDVKTRDSLFHSLFHTTLVIIVEALGTKSLEQAAESKNSFYRSLAKRLNSILSHLNHLMSFTSFFELALSLLAHNDISIRVRVTDLTRTKLEEVDAAIYTENDEVIKAVFQQLSSTISDEIATENIVLKLSTFECINSMIVKFAENDPQVFAAILPILTDDSILLSDSRQIRLASLECVGSSISKFGPRVIPFIKKIMNAIFDVLKVLRENLSVDELCVAALSCADLAVSVMPQFLSPFISEILQSMFLPYDQLTGVKEVLSKFRNSKRDIATNISKKIPVRTLIPILATHVSSMTISNMEKGDLTVFLNDLVKFFLSSFDESDIDKVEGSIISAFLQLVLRLNESHFKPMFFKIVDWAFNENGGKENVLFLYRLVVSLLDKLKTIFSPYVLHLVDHSIELLNGYKLASEVDKKWDLIMSALNKFLQYSSGPVTEDVFNKLTKCLTGQIDLVTVHGRSYLVSGAL</sequence>
<keyword evidence="11" id="KW-1185">Reference proteome</keyword>
<keyword evidence="7 8" id="KW-0687">Ribonucleoprotein</keyword>
<evidence type="ECO:0000256" key="1">
    <source>
        <dbReference type="ARBA" id="ARBA00004604"/>
    </source>
</evidence>
<comment type="caution">
    <text evidence="10">The sequence shown here is derived from an EMBL/GenBank/DDBJ whole genome shotgun (WGS) entry which is preliminary data.</text>
</comment>
<reference evidence="10 11" key="1">
    <citation type="submission" date="2016-07" db="EMBL/GenBank/DDBJ databases">
        <title>Pervasive Adenine N6-methylation of Active Genes in Fungi.</title>
        <authorList>
            <consortium name="DOE Joint Genome Institute"/>
            <person name="Mondo S.J."/>
            <person name="Dannebaum R.O."/>
            <person name="Kuo R.C."/>
            <person name="Labutti K."/>
            <person name="Haridas S."/>
            <person name="Kuo A."/>
            <person name="Salamov A."/>
            <person name="Ahrendt S.R."/>
            <person name="Lipzen A."/>
            <person name="Sullivan W."/>
            <person name="Andreopoulos W.B."/>
            <person name="Clum A."/>
            <person name="Lindquist E."/>
            <person name="Daum C."/>
            <person name="Ramamoorthy G.K."/>
            <person name="Gryganskyi A."/>
            <person name="Culley D."/>
            <person name="Magnuson J.K."/>
            <person name="James T.Y."/>
            <person name="O'Malley M.A."/>
            <person name="Stajich J.E."/>
            <person name="Spatafora J.W."/>
            <person name="Visel A."/>
            <person name="Grigoriev I.V."/>
        </authorList>
    </citation>
    <scope>NUCLEOTIDE SEQUENCE [LARGE SCALE GENOMIC DNA]</scope>
    <source>
        <strain evidence="10 11">JEL800</strain>
    </source>
</reference>
<dbReference type="InterPro" id="IPR012954">
    <property type="entry name" value="BP28_C_dom"/>
</dbReference>
<evidence type="ECO:0000256" key="3">
    <source>
        <dbReference type="ARBA" id="ARBA00015399"/>
    </source>
</evidence>
<dbReference type="GO" id="GO:0000462">
    <property type="term" value="P:maturation of SSU-rRNA from tricistronic rRNA transcript (SSU-rRNA, 5.8S rRNA, LSU-rRNA)"/>
    <property type="evidence" value="ECO:0007669"/>
    <property type="project" value="TreeGrafter"/>
</dbReference>
<accession>A0A1Y2BWW3</accession>
<feature type="domain" description="BP28 C-terminal" evidence="9">
    <location>
        <begin position="1649"/>
        <end position="1780"/>
    </location>
</feature>
<evidence type="ECO:0000256" key="7">
    <source>
        <dbReference type="ARBA" id="ARBA00023274"/>
    </source>
</evidence>
<evidence type="ECO:0000256" key="4">
    <source>
        <dbReference type="ARBA" id="ARBA00022517"/>
    </source>
</evidence>
<dbReference type="InterPro" id="IPR056473">
    <property type="entry name" value="HEAT_Utp10/HEAT1"/>
</dbReference>
<dbReference type="GO" id="GO:0034455">
    <property type="term" value="C:t-UTP complex"/>
    <property type="evidence" value="ECO:0007669"/>
    <property type="project" value="TreeGrafter"/>
</dbReference>